<dbReference type="Gene3D" id="1.20.920.20">
    <property type="match status" value="1"/>
</dbReference>
<dbReference type="GO" id="GO:0051959">
    <property type="term" value="F:dynein light intermediate chain binding"/>
    <property type="evidence" value="ECO:0007669"/>
    <property type="project" value="InterPro"/>
</dbReference>
<dbReference type="GO" id="GO:0060294">
    <property type="term" value="P:cilium movement involved in cell motility"/>
    <property type="evidence" value="ECO:0007669"/>
    <property type="project" value="TreeGrafter"/>
</dbReference>
<feature type="domain" description="Dynein heavy chain linker" evidence="3">
    <location>
        <begin position="905"/>
        <end position="1330"/>
    </location>
</feature>
<gene>
    <name evidence="6" type="ORF">TRFO_31967</name>
</gene>
<dbReference type="InterPro" id="IPR042228">
    <property type="entry name" value="Dynein_linker_3"/>
</dbReference>
<feature type="region of interest" description="Disordered" evidence="2">
    <location>
        <begin position="249"/>
        <end position="268"/>
    </location>
</feature>
<dbReference type="Pfam" id="PF17852">
    <property type="entry name" value="Dynein_AAA_lid"/>
    <property type="match status" value="1"/>
</dbReference>
<dbReference type="PANTHER" id="PTHR10676">
    <property type="entry name" value="DYNEIN HEAVY CHAIN FAMILY PROTEIN"/>
    <property type="match status" value="1"/>
</dbReference>
<evidence type="ECO:0000259" key="5">
    <source>
        <dbReference type="Pfam" id="PF17852"/>
    </source>
</evidence>
<dbReference type="InterPro" id="IPR026983">
    <property type="entry name" value="DHC"/>
</dbReference>
<dbReference type="Gene3D" id="1.10.472.130">
    <property type="match status" value="1"/>
</dbReference>
<feature type="coiled-coil region" evidence="1">
    <location>
        <begin position="2681"/>
        <end position="2754"/>
    </location>
</feature>
<evidence type="ECO:0000256" key="1">
    <source>
        <dbReference type="SAM" id="Coils"/>
    </source>
</evidence>
<keyword evidence="1" id="KW-0175">Coiled coil</keyword>
<evidence type="ECO:0000313" key="7">
    <source>
        <dbReference type="Proteomes" id="UP000179807"/>
    </source>
</evidence>
<accession>A0A1J4JQ65</accession>
<dbReference type="Gene3D" id="1.10.287.2620">
    <property type="match status" value="1"/>
</dbReference>
<dbReference type="Pfam" id="PF12777">
    <property type="entry name" value="MT"/>
    <property type="match status" value="1"/>
</dbReference>
<evidence type="ECO:0000259" key="3">
    <source>
        <dbReference type="Pfam" id="PF08393"/>
    </source>
</evidence>
<dbReference type="GO" id="GO:0008569">
    <property type="term" value="F:minus-end-directed microtubule motor activity"/>
    <property type="evidence" value="ECO:0007669"/>
    <property type="project" value="TreeGrafter"/>
</dbReference>
<name>A0A1J4JQ65_9EUKA</name>
<keyword evidence="7" id="KW-1185">Reference proteome</keyword>
<dbReference type="InterPro" id="IPR013602">
    <property type="entry name" value="Dynein_heavy_linker"/>
</dbReference>
<dbReference type="RefSeq" id="XP_068354393.1">
    <property type="nucleotide sequence ID" value="XM_068508234.1"/>
</dbReference>
<dbReference type="Gene3D" id="1.20.58.1120">
    <property type="match status" value="1"/>
</dbReference>
<dbReference type="InterPro" id="IPR041466">
    <property type="entry name" value="Dynein_AAA5_ext"/>
</dbReference>
<evidence type="ECO:0000256" key="2">
    <source>
        <dbReference type="SAM" id="MobiDB-lite"/>
    </source>
</evidence>
<comment type="caution">
    <text evidence="6">The sequence shown here is derived from an EMBL/GenBank/DDBJ whole genome shotgun (WGS) entry which is preliminary data.</text>
</comment>
<dbReference type="GeneID" id="94842938"/>
<dbReference type="InterPro" id="IPR024743">
    <property type="entry name" value="Dynein_HC_stalk"/>
</dbReference>
<dbReference type="VEuPathDB" id="TrichDB:TRFO_31967"/>
<dbReference type="EMBL" id="MLAK01000920">
    <property type="protein sequence ID" value="OHT01257.1"/>
    <property type="molecule type" value="Genomic_DNA"/>
</dbReference>
<dbReference type="InterPro" id="IPR042222">
    <property type="entry name" value="Dynein_2_N"/>
</dbReference>
<feature type="domain" description="Dynein heavy chain AAA 5 extension" evidence="5">
    <location>
        <begin position="1922"/>
        <end position="2047"/>
    </location>
</feature>
<evidence type="ECO:0000259" key="4">
    <source>
        <dbReference type="Pfam" id="PF12777"/>
    </source>
</evidence>
<organism evidence="6 7">
    <name type="scientific">Tritrichomonas foetus</name>
    <dbReference type="NCBI Taxonomy" id="1144522"/>
    <lineage>
        <taxon>Eukaryota</taxon>
        <taxon>Metamonada</taxon>
        <taxon>Parabasalia</taxon>
        <taxon>Tritrichomonadida</taxon>
        <taxon>Tritrichomonadidae</taxon>
        <taxon>Tritrichomonas</taxon>
    </lineage>
</organism>
<dbReference type="Pfam" id="PF08393">
    <property type="entry name" value="DHC_N2"/>
    <property type="match status" value="1"/>
</dbReference>
<dbReference type="InterPro" id="IPR027417">
    <property type="entry name" value="P-loop_NTPase"/>
</dbReference>
<feature type="compositionally biased region" description="Basic and acidic residues" evidence="2">
    <location>
        <begin position="249"/>
        <end position="259"/>
    </location>
</feature>
<dbReference type="OrthoDB" id="286107at2759"/>
<proteinExistence type="predicted"/>
<evidence type="ECO:0000313" key="6">
    <source>
        <dbReference type="EMBL" id="OHT01257.1"/>
    </source>
</evidence>
<sequence length="3879" mass="449080">MSNRRQIPGESPRRRIPIEQQREIQATNQKFHETQSNLFSILYGSDKVEKTDRVQPLNHTYHDPNCPAKNTNSKNIVKLKYPKELYVYEDDPQVPQILALRSRPPREYTSMSPAELKKFMLIPPKLVIPRSKPAGNKSISSARPNVPKLLTKTCETPFGNENEDDANEFLYLYDDPDFDIGVIEIAKEKIEKEGTFDGFSLFCDEEFDTGWVPCKIIKISNEKNSNIIHYSYNKIQKNDMNQQININEKEVEKENHVDDTNESSSNDEMSNLYSKMVTIKFDNNKEKEVHRVSVRFGFEDEKRFNLRREMAQKTRKILDMECRVQSKIIKMAKNIKDPSNPNLLFKSLQMLNEEERNHPIINKLMPELFESFIMAESKFQYSQDWENPKKRKLLQKENLGPTSIYVPKLNLPGHLKQSKINSISLPDYSVSKEIVQFLMEFEQREILKEMFEAIDQNTELKKFFEELQFNIQTIILFARGQMYRKMYNLTYDMIEGKSQKKQELIMTMVDFRISTVLSNQITKILNQLPEFIINKQIKFLVSVNEVLKTERPSLDDFIKTGSSEIEKIFKTFEDNPVNKIQAEEIDQPNILKTASMENAYQNALNLWTKFFTDDFNTLHALFAEINSIIADIPDNPFEMLIEVLPKDFFTVLMKGESPIVSPEEINFNRIHDSLLNATKAINKINHEFKPIVTLKYIIADLNPFFKMINQKFFEYQQYILRYLTAYSDFQLKNLLELILSLHEKMSQPSNNVEQWHTKRCLIEHIKENFDSMNDSLNFVIKLIEFFAEFLYEANQNYSNVYEAKIKLYQFFHAISKYENQSNNEKGNVTGEHLTNKGKLIKDIEDFKKSIYEFHSIKVETSNVIVVAEKLDQRRREFERLKNLSRIYQQRDEFLGVELTEYKVLSEIEFNFLIFEPLWNIARYHNTTVEKWLSTNFIEVNVPEITDTLQGWSNEILEIKKLSEVIFDENQTNPYIINIRNYLKESDNSMNEYPINSSIDFVLKKNEELIGHIPILRELGNPTLRARHWSKISEVLGMPLDTNEGATWYWLIESEIEKHLLLVSSISSAAKMEFTIEKALQEMCEDLRTLKLKTTYSKGVMRLDDPSYALEMISKHRQRMQEIFIPPYVQPFLSKIADYEILANNLKQILKQTLEAQGKIDELQPAMESEDIKAQAPELASSFTERISQFNNFTRNFKLNISFHNIVSNQHFVEMSKELNVGLDAVKDDMKKVLEKKRQIFPRFRFLSDSQLVSIISNSRMPSMTKELFSLMYPAIKEAIIEDEQFCVGFLSYDNEEFLFKDKIWVNHNCIEKWHLLFDQQIGITMKSDLRKLIDQPLVDVDKIALNYPSQVVMLYLEVIFTSLINKAYATIESVLDTKKEQSFIDNFTHVINTLDHQIKLLHESLKFLYKPQTSNLLLTIGRQKEIVNRILKDHLITSKSTLWISTPKYFVDKDTNITVSIGDVAFEYGFDYIGFAALPLFGDNEYIFNTFSLLVNSGYTPLVCGPRVIKKTNLIFSFAHIIGKQPFVFPCVTHSSFDRIKQMTENVANVNSFIVLKDIFQLKPDVLNEINVMLLNTQQKRSNSCAIFATTSIEHGDFVTENYRVAFRPIVLNEIDIHYVLQSIFSAHGIDTNESITNKIETLIALIEKSFPPPLSSSLTPQVVIKLIREKPFDDVNNIEEVEKEIHKRLCCYFTEVLAFDDISKINPLIDQVLGPLSSENIIALPTKLTLMEHFMKALDIYAGVIVLGDPLSGKSSLIRQAMKEKESELIFINPMAIDFKELFGDTSSGLLGFHIQNAAKKQKESWIIFDGSCEDSWMDILTLAFTPPKRLSFCDGSMLNLPNTVRLIFETSDISAAAPSTLALCATIFISSDEITFDQRLELFLDNLKKDTKIFEQLSSKIIGSNLQAESLLEPIRSFSKIFIPKVIDYIEKQNMTPSFSFLHFINNYFTLLSCSILDYYYVDSNDSLNQKHNAEELIDDIPHLAMFSLFWTFAAPFSEDNRRKIDGLIHSVIGSTKYNDIFAFKRRYLSELFFNTSTHLWEEWNKGLTASLFFKNTNSEESLDHQLTEMTPMHLLIPESTLYPTLYITRILITQNQNIMFSGSSDVDKAVISDLCFRSPYAVNNLSPTTYLFQRNGTHHLLRSMVKSILPDTRSFSLRKPFLSLIDFNTSSNSSAGELIRFIIEHDFMHNTKTFAKEMTSGLRFLITTEEKEINPRLAHHAFVIQIPTPNNNARIDTLTKSIKVLWNLESNANVIASSLLSLLNEATKCFTFNIKHVFQLIHRVAVVKQNKPPEFLCEAIAHESVRVFFDPTHSEQILNKINQVTKHLSNVLNGKQINSYDISDKMLLTNFNSDSYHEFSVNSDLNKLAIENSNAQQKSIKLRFATSSLFKLDKESLQDFDPYLRMDVLRLARIVSLPRMHAFIITNLEFLPQQLLDGCQKLIGGEIHHKTHDLMKCFHNAFLKAGQTQTHQFLLINIDELNKEEKLLMMSLLHNYNVFNLFQRGEMLQILTSMYRKGASDSFGEATLESAPDYNELTSQFLVDCVTYFHWVISDHPPLSSPEFIEFSAPLQPFFATDIALKSFVVHEFKQNLIQSDWITNIEPERFEALLTAIRLNDLFQTIPYTKSYPYSLSFLKVFINSFNELCEKIEEQKASFMEIEECSEHLTTFLNDTNSSLKNMESDLVVVTNQIEESMKQLDALNEVTERQKELLEKETAVLYQQETAAAAMKKEIENQIAASKSALQSSAQELKSLSARDMAVIKGMNHPPRGVLLVVRALLLILGIDKNVKANESNSELELKWATGKKILNDPSFVSTLIDKSSNPLSNSEAQKLRIICNDENFEPSIIERSSSAAKSICKYIRSLLPYYDATSTYKSKMKEMENVQEDLTVLRQKHNEAMTKLNDANRESISLSNRQADNIRSKLSTEERLRNQRDKINHYTELYEMIEPLFNEWNEQQQEFEAFTKIASVQIIMQMFYHNWGSPLSNSKRIEFVKNLQEILKSLSIEVEPLIEYAKMKTRENDDIKALRNIFISKSNKNVYHKCRFKYPVTENWLENALMLSSDNKKWCVVEGLNLCPMTYLKQICLTSRFIFISALSPNFEEEFIHAIKRNYFVLLFDFNFESPINLVVKVQKAMKNNTPVHFHDESISIPPNFIIYFDAVTLINLRVVNLDLGYIKLGFNSFDIQERIRFSLFETTDLSLSDQMRRLEKSLLEKEDELLVAQNELKEFMLEIKENIFDNTELQSKFTYQIRTIKVLKQEIATIENEHQELMKNIGNSFEMSKEIVEMFNNNESLIKHLWKIFDRCIYSMQSFNLEKLKLLILTCYISEFGFTQIVPIICNVININFMKNDPNSNFDILKLSFDNIIQNIEEYFPTVLFNYQCPSLLLTEAKYHRPIILKSTKSIWLSTLLVSYIRKEHKCIISSYQDCFTSLNDAMRTGKILITVCSSDKEMQVLLSSIALNLSTTIFPPDFAFFIILTTEISYFPILSMCETIKVEQPLHYGATLSSLLQGLSKSVKIDFSTLSKYSLFDSAVNIFNSTVQNGSHFSFSDSIVSMEFIQRNNSLGFEEIGKYLIEYLYGTEFSTDTKSIHQIWKEVFLNSENSNEKPNISDDSKGKPLTKVAPKNASMLTSANVCQIPFSYDLESYGFSSKLDDYFKSRYLSNWISSSNSESISDSDHHDEFSEKECQIKYDKKLLNDIENIELPSAWVNEQQVAKAHIISILSRREEPTLAVSRRIEQLLSKPEIANASLLFDPVVFLKILKIDYSIQNHIDLSKITLYLSNENLNNKVKGLISIGASFIEEENRFVEDPGFHILPDLSIRAIPIDEVKDKHETNLFFKGQVVFKIKIDFSHSNNNTTHFIKIPSIDDSI</sequence>
<dbReference type="GO" id="GO:0045505">
    <property type="term" value="F:dynein intermediate chain binding"/>
    <property type="evidence" value="ECO:0007669"/>
    <property type="project" value="InterPro"/>
</dbReference>
<dbReference type="Gene3D" id="3.20.180.20">
    <property type="entry name" value="Dynein heavy chain, N-terminal domain 2"/>
    <property type="match status" value="1"/>
</dbReference>
<reference evidence="6" key="1">
    <citation type="submission" date="2016-10" db="EMBL/GenBank/DDBJ databases">
        <authorList>
            <person name="Benchimol M."/>
            <person name="Almeida L.G."/>
            <person name="Vasconcelos A.T."/>
            <person name="Perreira-Neves A."/>
            <person name="Rosa I.A."/>
            <person name="Tasca T."/>
            <person name="Bogo M.R."/>
            <person name="de Souza W."/>
        </authorList>
    </citation>
    <scope>NUCLEOTIDE SEQUENCE [LARGE SCALE GENOMIC DNA]</scope>
    <source>
        <strain evidence="6">K</strain>
    </source>
</reference>
<dbReference type="Gene3D" id="1.20.140.100">
    <property type="entry name" value="Dynein heavy chain, N-terminal domain 2"/>
    <property type="match status" value="1"/>
</dbReference>
<protein>
    <recommendedName>
        <fullName evidence="8">Dynein heavy chain family protein</fullName>
    </recommendedName>
</protein>
<feature type="domain" description="Dynein heavy chain coiled coil stalk" evidence="4">
    <location>
        <begin position="2675"/>
        <end position="2925"/>
    </location>
</feature>
<feature type="coiled-coil region" evidence="1">
    <location>
        <begin position="2879"/>
        <end position="2913"/>
    </location>
</feature>
<feature type="coiled-coil region" evidence="1">
    <location>
        <begin position="3211"/>
        <end position="3280"/>
    </location>
</feature>
<dbReference type="PANTHER" id="PTHR10676:SF396">
    <property type="entry name" value="DYNEIN AXONEMAL HEAVY CHAIN 1"/>
    <property type="match status" value="1"/>
</dbReference>
<dbReference type="GO" id="GO:0030286">
    <property type="term" value="C:dynein complex"/>
    <property type="evidence" value="ECO:0007669"/>
    <property type="project" value="InterPro"/>
</dbReference>
<dbReference type="Proteomes" id="UP000179807">
    <property type="component" value="Unassembled WGS sequence"/>
</dbReference>
<dbReference type="GO" id="GO:0097729">
    <property type="term" value="C:9+2 motile cilium"/>
    <property type="evidence" value="ECO:0007669"/>
    <property type="project" value="TreeGrafter"/>
</dbReference>
<dbReference type="Gene3D" id="3.40.50.300">
    <property type="entry name" value="P-loop containing nucleotide triphosphate hydrolases"/>
    <property type="match status" value="2"/>
</dbReference>
<evidence type="ECO:0008006" key="8">
    <source>
        <dbReference type="Google" id="ProtNLM"/>
    </source>
</evidence>